<feature type="compositionally biased region" description="Low complexity" evidence="1">
    <location>
        <begin position="209"/>
        <end position="223"/>
    </location>
</feature>
<feature type="region of interest" description="Disordered" evidence="1">
    <location>
        <begin position="129"/>
        <end position="223"/>
    </location>
</feature>
<sequence>MIWRVSSGSSCGYALPPPREGPGERRHDLMSVEQTQPLLRLRKLVIGLFEDDRQAPGLTKTHLIHVAPRRTLVNAELLNYISVIFAPLKDLIFEFLSLISTAYEENRTDAHAVYDDVLRLFDKHISSSQKEGPSELKLREDEEEPRVDDVGNAWDTPPSARRIAQPSSKDETGVTSDDDPPLSPTPQPKRPRTLQPLQQLSNDRGSGQGSSSPSSSRNRPLRR</sequence>
<evidence type="ECO:0000313" key="2">
    <source>
        <dbReference type="EMBL" id="TFY65187.1"/>
    </source>
</evidence>
<accession>A0A4Y9YTY4</accession>
<gene>
    <name evidence="2" type="ORF">EVJ58_g2140</name>
</gene>
<reference evidence="2 3" key="1">
    <citation type="submission" date="2019-01" db="EMBL/GenBank/DDBJ databases">
        <title>Genome sequencing of the rare red list fungi Fomitopsis rosea.</title>
        <authorList>
            <person name="Buettner E."/>
            <person name="Kellner H."/>
        </authorList>
    </citation>
    <scope>NUCLEOTIDE SEQUENCE [LARGE SCALE GENOMIC DNA]</scope>
    <source>
        <strain evidence="2 3">DSM 105464</strain>
    </source>
</reference>
<dbReference type="EMBL" id="SEKV01000076">
    <property type="protein sequence ID" value="TFY65187.1"/>
    <property type="molecule type" value="Genomic_DNA"/>
</dbReference>
<feature type="region of interest" description="Disordered" evidence="1">
    <location>
        <begin position="1"/>
        <end position="25"/>
    </location>
</feature>
<evidence type="ECO:0000313" key="3">
    <source>
        <dbReference type="Proteomes" id="UP000298390"/>
    </source>
</evidence>
<feature type="compositionally biased region" description="Polar residues" evidence="1">
    <location>
        <begin position="1"/>
        <end position="10"/>
    </location>
</feature>
<dbReference type="Proteomes" id="UP000298390">
    <property type="component" value="Unassembled WGS sequence"/>
</dbReference>
<organism evidence="2 3">
    <name type="scientific">Rhodofomes roseus</name>
    <dbReference type="NCBI Taxonomy" id="34475"/>
    <lineage>
        <taxon>Eukaryota</taxon>
        <taxon>Fungi</taxon>
        <taxon>Dikarya</taxon>
        <taxon>Basidiomycota</taxon>
        <taxon>Agaricomycotina</taxon>
        <taxon>Agaricomycetes</taxon>
        <taxon>Polyporales</taxon>
        <taxon>Rhodofomes</taxon>
    </lineage>
</organism>
<comment type="caution">
    <text evidence="2">The sequence shown here is derived from an EMBL/GenBank/DDBJ whole genome shotgun (WGS) entry which is preliminary data.</text>
</comment>
<protein>
    <submittedName>
        <fullName evidence="2">Uncharacterized protein</fullName>
    </submittedName>
</protein>
<evidence type="ECO:0000256" key="1">
    <source>
        <dbReference type="SAM" id="MobiDB-lite"/>
    </source>
</evidence>
<dbReference type="AlphaFoldDB" id="A0A4Y9YTY4"/>
<name>A0A4Y9YTY4_9APHY</name>
<proteinExistence type="predicted"/>